<protein>
    <recommendedName>
        <fullName evidence="7">Endonuclease/exonuclease/phosphatase domain-containing protein</fullName>
    </recommendedName>
</protein>
<evidence type="ECO:0000313" key="6">
    <source>
        <dbReference type="Proteomes" id="UP001558652"/>
    </source>
</evidence>
<comment type="caution">
    <text evidence="5">The sequence shown here is derived from an EMBL/GenBank/DDBJ whole genome shotgun (WGS) entry which is preliminary data.</text>
</comment>
<evidence type="ECO:0000256" key="2">
    <source>
        <dbReference type="SAM" id="Coils"/>
    </source>
</evidence>
<feature type="domain" description="Endonuclease/exonuclease/phosphatase" evidence="4">
    <location>
        <begin position="443"/>
        <end position="556"/>
    </location>
</feature>
<sequence>MNSYQQFILLYREFLNQRDMQRNLYWSKRARVIYRCIRVKSYGVDCVVMEKVTNVSLALEASSSVSEIIEDAEYQVLFDCGGREMCLIIKLSPEFPLEKPVLQIKPLIHHPWVTPSGDIVSAPGLLNNEKQETTEKGYRYSTHYLSFKGLDPSSFIFKMSERMDSWNPPESWKRITCIMMIRAGHQNKDIITAAQCSLNTVKTIRHELETCNGDYEDVARRKIPTRRSDCIRTAEFLAILEEQVCVSSEGDVMPPHFFQEGLRLTSDGYMELLNTVVKPWIRRVANDLGRVVQAIVREFVLRPPPPILDDIMQHPKQQGDNLKKEAELEQLKEEVKESIAILNKVKTEYERFNSEYQILCEKFNPHRIKRIDVALLTETHLTNRSHFYIPDYVTYRTDHPDCTAHGGTAVLVRRQLSQYALPALSSNSLQSTAVSILFFPFSISFAAVYCPPNQNLTEVQLTSLFHSLGPRFISGGDYNCKHPLWGCRLATPRGRTLHRVITSQNYSFISPDSPTYWPSHTNRLPDILDFFVTSGIRSVYSTAHVLHDLSSDHSPVLITTSLVPIEIPRPPTLTPGPTNWESIQETLNSQIDLLISLKTPKEVDEATQNFTEAVQKAACASSQQRNHLTARHYNVPIHIRNLISAKRRAQSKWQRSRYPSDRRHFEDLARELRNELSIFRAADYDTYVSSLSPKDQSLWTATKRLLNYHTFPSPLLRQDNSWARSDEEKAEVFHSHISSIFQPFPDTDPVHTSQVYEFLDSPLSLSLPPRSFTPSEESLRQSVIQIDEESEQLAERFLEGSVDLEKFLSGYISYRMCLGAIHSVERLWVIAVDEITLNHNITVCGILTQTFLYSGGGTFTKGALLEANVSNPILWPRELFVFKACFGVWTPASALRELQLSCTVITRFKAEDGVQAPKHVLPEQEAGETEIDITPPTIECPPNMFLTTAPGENHTMVNWEEPKVSDQDEIVMEKCESDTELAIRKGDVDMWKMVLNNGLSASHTVYKQEINLEDEFNVNAIDTAGNKCKIRLIMKENEESIEIIQEFNMKFPESESVSCDATTTFLEDVGIFV</sequence>
<dbReference type="AlphaFoldDB" id="A0ABD0XSC5"/>
<evidence type="ECO:0000259" key="4">
    <source>
        <dbReference type="Pfam" id="PF14529"/>
    </source>
</evidence>
<dbReference type="PANTHER" id="PTHR33273:SF4">
    <property type="entry name" value="ENDONUCLEASE_EXONUCLEASE_PHOSPHATASE DOMAIN-CONTAINING PROTEIN"/>
    <property type="match status" value="1"/>
</dbReference>
<evidence type="ECO:0008006" key="7">
    <source>
        <dbReference type="Google" id="ProtNLM"/>
    </source>
</evidence>
<dbReference type="Pfam" id="PF02494">
    <property type="entry name" value="HYR"/>
    <property type="match status" value="1"/>
</dbReference>
<name>A0ABD0XSC5_9HEMI</name>
<evidence type="ECO:0000256" key="1">
    <source>
        <dbReference type="ARBA" id="ARBA00022737"/>
    </source>
</evidence>
<evidence type="ECO:0000259" key="3">
    <source>
        <dbReference type="Pfam" id="PF02494"/>
    </source>
</evidence>
<evidence type="ECO:0000313" key="5">
    <source>
        <dbReference type="EMBL" id="KAL1110092.1"/>
    </source>
</evidence>
<accession>A0ABD0XSC5</accession>
<dbReference type="InterPro" id="IPR003410">
    <property type="entry name" value="HYR_dom"/>
</dbReference>
<feature type="domain" description="HYR" evidence="3">
    <location>
        <begin position="932"/>
        <end position="969"/>
    </location>
</feature>
<reference evidence="5 6" key="1">
    <citation type="submission" date="2024-07" db="EMBL/GenBank/DDBJ databases">
        <title>Chromosome-level genome assembly of the water stick insect Ranatra chinensis (Heteroptera: Nepidae).</title>
        <authorList>
            <person name="Liu X."/>
        </authorList>
    </citation>
    <scope>NUCLEOTIDE SEQUENCE [LARGE SCALE GENOMIC DNA]</scope>
    <source>
        <strain evidence="5">Cailab_2021Rc</strain>
        <tissue evidence="5">Muscle</tissue>
    </source>
</reference>
<dbReference type="SUPFAM" id="SSF56219">
    <property type="entry name" value="DNase I-like"/>
    <property type="match status" value="1"/>
</dbReference>
<proteinExistence type="predicted"/>
<dbReference type="InterPro" id="IPR036691">
    <property type="entry name" value="Endo/exonu/phosph_ase_sf"/>
</dbReference>
<gene>
    <name evidence="5" type="ORF">AAG570_008170</name>
</gene>
<dbReference type="Proteomes" id="UP001558652">
    <property type="component" value="Unassembled WGS sequence"/>
</dbReference>
<keyword evidence="1" id="KW-0677">Repeat</keyword>
<dbReference type="Pfam" id="PF14529">
    <property type="entry name" value="Exo_endo_phos_2"/>
    <property type="match status" value="1"/>
</dbReference>
<keyword evidence="6" id="KW-1185">Reference proteome</keyword>
<dbReference type="Gene3D" id="3.60.10.10">
    <property type="entry name" value="Endonuclease/exonuclease/phosphatase"/>
    <property type="match status" value="1"/>
</dbReference>
<dbReference type="InterPro" id="IPR005135">
    <property type="entry name" value="Endo/exonuclease/phosphatase"/>
</dbReference>
<organism evidence="5 6">
    <name type="scientific">Ranatra chinensis</name>
    <dbReference type="NCBI Taxonomy" id="642074"/>
    <lineage>
        <taxon>Eukaryota</taxon>
        <taxon>Metazoa</taxon>
        <taxon>Ecdysozoa</taxon>
        <taxon>Arthropoda</taxon>
        <taxon>Hexapoda</taxon>
        <taxon>Insecta</taxon>
        <taxon>Pterygota</taxon>
        <taxon>Neoptera</taxon>
        <taxon>Paraneoptera</taxon>
        <taxon>Hemiptera</taxon>
        <taxon>Heteroptera</taxon>
        <taxon>Panheteroptera</taxon>
        <taxon>Nepomorpha</taxon>
        <taxon>Nepidae</taxon>
        <taxon>Ranatrinae</taxon>
        <taxon>Ranatra</taxon>
    </lineage>
</organism>
<feature type="coiled-coil region" evidence="2">
    <location>
        <begin position="321"/>
        <end position="362"/>
    </location>
</feature>
<keyword evidence="2" id="KW-0175">Coiled coil</keyword>
<dbReference type="EMBL" id="JBFDAA010000023">
    <property type="protein sequence ID" value="KAL1110092.1"/>
    <property type="molecule type" value="Genomic_DNA"/>
</dbReference>
<dbReference type="PANTHER" id="PTHR33273">
    <property type="entry name" value="DOMAIN-CONTAINING PROTEIN, PUTATIVE-RELATED"/>
    <property type="match status" value="1"/>
</dbReference>